<protein>
    <submittedName>
        <fullName evidence="12">D-alanyl-D-alanine carboxypeptidase</fullName>
    </submittedName>
</protein>
<evidence type="ECO:0000256" key="3">
    <source>
        <dbReference type="ARBA" id="ARBA00022801"/>
    </source>
</evidence>
<feature type="active site" evidence="7">
    <location>
        <position position="121"/>
    </location>
</feature>
<dbReference type="AlphaFoldDB" id="A0A921T4P8"/>
<keyword evidence="5" id="KW-0573">Peptidoglycan synthesis</keyword>
<dbReference type="InterPro" id="IPR012338">
    <property type="entry name" value="Beta-lactam/transpept-like"/>
</dbReference>
<feature type="binding site" evidence="8">
    <location>
        <position position="246"/>
    </location>
    <ligand>
        <name>substrate</name>
    </ligand>
</feature>
<evidence type="ECO:0000256" key="1">
    <source>
        <dbReference type="ARBA" id="ARBA00007164"/>
    </source>
</evidence>
<dbReference type="SUPFAM" id="SSF56601">
    <property type="entry name" value="beta-lactamase/transpeptidase-like"/>
    <property type="match status" value="1"/>
</dbReference>
<dbReference type="PANTHER" id="PTHR21581:SF11">
    <property type="entry name" value="D-ALANYL-D-ALANINE CARBOXYPEPTIDASE DACA"/>
    <property type="match status" value="1"/>
</dbReference>
<evidence type="ECO:0000256" key="9">
    <source>
        <dbReference type="RuleBase" id="RU004016"/>
    </source>
</evidence>
<evidence type="ECO:0000256" key="8">
    <source>
        <dbReference type="PIRSR" id="PIRSR618044-2"/>
    </source>
</evidence>
<evidence type="ECO:0000256" key="5">
    <source>
        <dbReference type="ARBA" id="ARBA00022984"/>
    </source>
</evidence>
<dbReference type="Proteomes" id="UP000700212">
    <property type="component" value="Unassembled WGS sequence"/>
</dbReference>
<evidence type="ECO:0000256" key="10">
    <source>
        <dbReference type="SAM" id="SignalP"/>
    </source>
</evidence>
<comment type="similarity">
    <text evidence="1 9">Belongs to the peptidase S11 family.</text>
</comment>
<dbReference type="InterPro" id="IPR001967">
    <property type="entry name" value="Peptidase_S11_N"/>
</dbReference>
<keyword evidence="6" id="KW-0961">Cell wall biogenesis/degradation</keyword>
<evidence type="ECO:0000313" key="12">
    <source>
        <dbReference type="EMBL" id="HJH11210.1"/>
    </source>
</evidence>
<sequence>MIKKLLIGLCIMLLLPIQAFATEDNFKVNADGAILLDADTGQILYEQNANSALGLASMSKLMTVYILLDHIRADKIKWEDTYTVSKRVHELSMDMNLGNVMLEEGRAYTIRELYESILIFSANASTVGIAEFIAGNEADFLPLIDKKASDLQLEHYHFVNVTGLNNSDLQGHHVPGTGVNDENVMSAKDVAKVGYSIMKDYPEIVEVTKLPRKVFGAGTSSVVEMTSWNYMLPGFLYEYEGVDGLKTGNTLFAGQCFIGTVKRDDQRLIAVVLNARDKDGNSNYEGRFGTTKQLFDYGLSQFTKEMLPAEASSVKIDGDTVTIEKPAIDLLKYKGVNYQTEVVPYEDIDVIEEGTAVGNTIVADVNYLYAPPINEATSTMKVSYASKAKDVSQGLGNYFSMLWQTIRNFVANLF</sequence>
<comment type="caution">
    <text evidence="12">The sequence shown here is derived from an EMBL/GenBank/DDBJ whole genome shotgun (WGS) entry which is preliminary data.</text>
</comment>
<proteinExistence type="inferred from homology"/>
<feature type="signal peptide" evidence="10">
    <location>
        <begin position="1"/>
        <end position="21"/>
    </location>
</feature>
<feature type="domain" description="Peptidase S11 D-alanyl-D-alanine carboxypeptidase A N-terminal" evidence="11">
    <location>
        <begin position="24"/>
        <end position="276"/>
    </location>
</feature>
<gene>
    <name evidence="12" type="ORF">K8V30_05865</name>
</gene>
<dbReference type="Pfam" id="PF00768">
    <property type="entry name" value="Peptidase_S11"/>
    <property type="match status" value="1"/>
</dbReference>
<dbReference type="GO" id="GO:0071555">
    <property type="term" value="P:cell wall organization"/>
    <property type="evidence" value="ECO:0007669"/>
    <property type="project" value="UniProtKB-KW"/>
</dbReference>
<evidence type="ECO:0000256" key="2">
    <source>
        <dbReference type="ARBA" id="ARBA00022729"/>
    </source>
</evidence>
<evidence type="ECO:0000256" key="7">
    <source>
        <dbReference type="PIRSR" id="PIRSR618044-1"/>
    </source>
</evidence>
<dbReference type="PANTHER" id="PTHR21581">
    <property type="entry name" value="D-ALANYL-D-ALANINE CARBOXYPEPTIDASE"/>
    <property type="match status" value="1"/>
</dbReference>
<dbReference type="Gene3D" id="3.40.710.10">
    <property type="entry name" value="DD-peptidase/beta-lactamase superfamily"/>
    <property type="match status" value="1"/>
</dbReference>
<feature type="active site" description="Acyl-ester intermediate" evidence="7">
    <location>
        <position position="57"/>
    </location>
</feature>
<reference evidence="12" key="2">
    <citation type="submission" date="2021-09" db="EMBL/GenBank/DDBJ databases">
        <authorList>
            <person name="Gilroy R."/>
        </authorList>
    </citation>
    <scope>NUCLEOTIDE SEQUENCE</scope>
    <source>
        <strain evidence="12">CHK160-4876</strain>
    </source>
</reference>
<dbReference type="GO" id="GO:0009002">
    <property type="term" value="F:serine-type D-Ala-D-Ala carboxypeptidase activity"/>
    <property type="evidence" value="ECO:0007669"/>
    <property type="project" value="InterPro"/>
</dbReference>
<accession>A0A921T4P8</accession>
<dbReference type="InterPro" id="IPR018044">
    <property type="entry name" value="Peptidase_S11"/>
</dbReference>
<name>A0A921T4P8_9BACL</name>
<dbReference type="PRINTS" id="PR00725">
    <property type="entry name" value="DADACBPTASE1"/>
</dbReference>
<evidence type="ECO:0000256" key="4">
    <source>
        <dbReference type="ARBA" id="ARBA00022960"/>
    </source>
</evidence>
<keyword evidence="4" id="KW-0133">Cell shape</keyword>
<keyword evidence="3" id="KW-0378">Hydrolase</keyword>
<keyword evidence="2 10" id="KW-0732">Signal</keyword>
<dbReference type="EMBL" id="DYTV01000074">
    <property type="protein sequence ID" value="HJH11210.1"/>
    <property type="molecule type" value="Genomic_DNA"/>
</dbReference>
<evidence type="ECO:0000313" key="13">
    <source>
        <dbReference type="Proteomes" id="UP000700212"/>
    </source>
</evidence>
<feature type="active site" description="Proton acceptor" evidence="7">
    <location>
        <position position="60"/>
    </location>
</feature>
<keyword evidence="12" id="KW-0121">Carboxypeptidase</keyword>
<feature type="chain" id="PRO_5037541176" evidence="10">
    <location>
        <begin position="22"/>
        <end position="414"/>
    </location>
</feature>
<evidence type="ECO:0000259" key="11">
    <source>
        <dbReference type="Pfam" id="PF00768"/>
    </source>
</evidence>
<keyword evidence="12" id="KW-0645">Protease</keyword>
<dbReference type="GO" id="GO:0009252">
    <property type="term" value="P:peptidoglycan biosynthetic process"/>
    <property type="evidence" value="ECO:0007669"/>
    <property type="project" value="UniProtKB-KW"/>
</dbReference>
<dbReference type="GO" id="GO:0008360">
    <property type="term" value="P:regulation of cell shape"/>
    <property type="evidence" value="ECO:0007669"/>
    <property type="project" value="UniProtKB-KW"/>
</dbReference>
<organism evidence="12 13">
    <name type="scientific">Metalysinibacillus jejuensis</name>
    <dbReference type="NCBI Taxonomy" id="914327"/>
    <lineage>
        <taxon>Bacteria</taxon>
        <taxon>Bacillati</taxon>
        <taxon>Bacillota</taxon>
        <taxon>Bacilli</taxon>
        <taxon>Bacillales</taxon>
        <taxon>Caryophanaceae</taxon>
        <taxon>Metalysinibacillus</taxon>
    </lineage>
</organism>
<dbReference type="GO" id="GO:0006508">
    <property type="term" value="P:proteolysis"/>
    <property type="evidence" value="ECO:0007669"/>
    <property type="project" value="InterPro"/>
</dbReference>
<reference evidence="12" key="1">
    <citation type="journal article" date="2021" name="PeerJ">
        <title>Extensive microbial diversity within the chicken gut microbiome revealed by metagenomics and culture.</title>
        <authorList>
            <person name="Gilroy R."/>
            <person name="Ravi A."/>
            <person name="Getino M."/>
            <person name="Pursley I."/>
            <person name="Horton D.L."/>
            <person name="Alikhan N.F."/>
            <person name="Baker D."/>
            <person name="Gharbi K."/>
            <person name="Hall N."/>
            <person name="Watson M."/>
            <person name="Adriaenssens E.M."/>
            <person name="Foster-Nyarko E."/>
            <person name="Jarju S."/>
            <person name="Secka A."/>
            <person name="Antonio M."/>
            <person name="Oren A."/>
            <person name="Chaudhuri R.R."/>
            <person name="La Ragione R."/>
            <person name="Hildebrand F."/>
            <person name="Pallen M.J."/>
        </authorList>
    </citation>
    <scope>NUCLEOTIDE SEQUENCE</scope>
    <source>
        <strain evidence="12">CHK160-4876</strain>
    </source>
</reference>
<evidence type="ECO:0000256" key="6">
    <source>
        <dbReference type="ARBA" id="ARBA00023316"/>
    </source>
</evidence>